<keyword evidence="6" id="KW-1185">Reference proteome</keyword>
<proteinExistence type="inferred from homology"/>
<name>A0ABM1N899_NICVS</name>
<dbReference type="Pfam" id="PF01395">
    <property type="entry name" value="PBP_GOBP"/>
    <property type="match status" value="1"/>
</dbReference>
<dbReference type="Gene3D" id="1.10.238.20">
    <property type="entry name" value="Pheromone/general odorant binding protein domain"/>
    <property type="match status" value="1"/>
</dbReference>
<evidence type="ECO:0000313" key="7">
    <source>
        <dbReference type="RefSeq" id="XP_017783049.1"/>
    </source>
</evidence>
<dbReference type="Proteomes" id="UP000695000">
    <property type="component" value="Unplaced"/>
</dbReference>
<dbReference type="SUPFAM" id="SSF47565">
    <property type="entry name" value="Insect pheromone/odorant-binding proteins"/>
    <property type="match status" value="1"/>
</dbReference>
<gene>
    <name evidence="7" type="primary">LOC108567224</name>
</gene>
<evidence type="ECO:0000256" key="3">
    <source>
        <dbReference type="ARBA" id="ARBA00022525"/>
    </source>
</evidence>
<reference evidence="7" key="1">
    <citation type="submission" date="2025-08" db="UniProtKB">
        <authorList>
            <consortium name="RefSeq"/>
        </authorList>
    </citation>
    <scope>IDENTIFICATION</scope>
    <source>
        <tissue evidence="7">Whole Larva</tissue>
    </source>
</reference>
<dbReference type="InterPro" id="IPR036728">
    <property type="entry name" value="PBP_GOBP_sf"/>
</dbReference>
<evidence type="ECO:0000256" key="2">
    <source>
        <dbReference type="ARBA" id="ARBA00008098"/>
    </source>
</evidence>
<dbReference type="PANTHER" id="PTHR11857:SF43">
    <property type="entry name" value="GEO07291P1-RELATED"/>
    <property type="match status" value="1"/>
</dbReference>
<evidence type="ECO:0000313" key="6">
    <source>
        <dbReference type="Proteomes" id="UP000695000"/>
    </source>
</evidence>
<feature type="signal peptide" evidence="5">
    <location>
        <begin position="1"/>
        <end position="18"/>
    </location>
</feature>
<dbReference type="InterPro" id="IPR006170">
    <property type="entry name" value="PBP/GOBP"/>
</dbReference>
<keyword evidence="3" id="KW-0964">Secreted</keyword>
<evidence type="ECO:0000256" key="1">
    <source>
        <dbReference type="ARBA" id="ARBA00004613"/>
    </source>
</evidence>
<feature type="chain" id="PRO_5045547880" evidence="5">
    <location>
        <begin position="19"/>
        <end position="134"/>
    </location>
</feature>
<evidence type="ECO:0000256" key="5">
    <source>
        <dbReference type="SAM" id="SignalP"/>
    </source>
</evidence>
<dbReference type="RefSeq" id="XP_017783049.1">
    <property type="nucleotide sequence ID" value="XM_017927560.1"/>
</dbReference>
<sequence>MKFFAVLIVASLAVAAYGLSEEEKTKLKGFSQECKTQTGVNVEHVEKMKQKVFVQGDDKFYDYCMCMMKKIKFITEDGSVDVDHIKTKIPAGDDKAKAETVINDCSKVGEGKNKAWSLAKCLAESKYKITIESL</sequence>
<protein>
    <submittedName>
        <fullName evidence="7">Uncharacterized protein LOC108567224</fullName>
    </submittedName>
</protein>
<accession>A0ABM1N899</accession>
<comment type="similarity">
    <text evidence="2">Belongs to the PBP/GOBP family.</text>
</comment>
<evidence type="ECO:0000256" key="4">
    <source>
        <dbReference type="ARBA" id="ARBA00022729"/>
    </source>
</evidence>
<keyword evidence="4 5" id="KW-0732">Signal</keyword>
<comment type="subcellular location">
    <subcellularLocation>
        <location evidence="1">Secreted</location>
    </subcellularLocation>
</comment>
<dbReference type="CDD" id="cd23992">
    <property type="entry name" value="PBP_GOBP"/>
    <property type="match status" value="1"/>
</dbReference>
<organism evidence="6 7">
    <name type="scientific">Nicrophorus vespilloides</name>
    <name type="common">Boreal carrion beetle</name>
    <dbReference type="NCBI Taxonomy" id="110193"/>
    <lineage>
        <taxon>Eukaryota</taxon>
        <taxon>Metazoa</taxon>
        <taxon>Ecdysozoa</taxon>
        <taxon>Arthropoda</taxon>
        <taxon>Hexapoda</taxon>
        <taxon>Insecta</taxon>
        <taxon>Pterygota</taxon>
        <taxon>Neoptera</taxon>
        <taxon>Endopterygota</taxon>
        <taxon>Coleoptera</taxon>
        <taxon>Polyphaga</taxon>
        <taxon>Staphyliniformia</taxon>
        <taxon>Silphidae</taxon>
        <taxon>Nicrophorinae</taxon>
        <taxon>Nicrophorus</taxon>
    </lineage>
</organism>
<dbReference type="SMART" id="SM00708">
    <property type="entry name" value="PhBP"/>
    <property type="match status" value="1"/>
</dbReference>
<dbReference type="GeneID" id="108567224"/>
<dbReference type="PANTHER" id="PTHR11857">
    <property type="entry name" value="ODORANT BINDING PROTEIN-RELATED"/>
    <property type="match status" value="1"/>
</dbReference>